<gene>
    <name evidence="6" type="ORF">FEZ33_11055</name>
</gene>
<evidence type="ECO:0000313" key="6">
    <source>
        <dbReference type="EMBL" id="TLQ39124.1"/>
    </source>
</evidence>
<dbReference type="GO" id="GO:0019243">
    <property type="term" value="P:methylglyoxal catabolic process to D-lactate via S-lactoyl-glutathione"/>
    <property type="evidence" value="ECO:0007669"/>
    <property type="project" value="TreeGrafter"/>
</dbReference>
<dbReference type="GO" id="GO:0004462">
    <property type="term" value="F:lactoylglutathione lyase activity"/>
    <property type="evidence" value="ECO:0007669"/>
    <property type="project" value="TreeGrafter"/>
</dbReference>
<dbReference type="InterPro" id="IPR004360">
    <property type="entry name" value="Glyas_Fos-R_dOase_dom"/>
</dbReference>
<dbReference type="OrthoDB" id="192739at2"/>
<name>A0A5R9DSQ4_9LACT</name>
<protein>
    <recommendedName>
        <fullName evidence="2">Aldoketomutase</fullName>
    </recommendedName>
    <alternativeName>
        <fullName evidence="1">Ketone-aldehyde mutase</fullName>
    </alternativeName>
    <alternativeName>
        <fullName evidence="3">Methylglyoxalase</fullName>
    </alternativeName>
    <alternativeName>
        <fullName evidence="4">S-D-lactoylglutathione methylglyoxal lyase</fullName>
    </alternativeName>
</protein>
<dbReference type="InterPro" id="IPR037523">
    <property type="entry name" value="VOC_core"/>
</dbReference>
<dbReference type="GO" id="GO:0005737">
    <property type="term" value="C:cytoplasm"/>
    <property type="evidence" value="ECO:0007669"/>
    <property type="project" value="TreeGrafter"/>
</dbReference>
<evidence type="ECO:0000256" key="2">
    <source>
        <dbReference type="ARBA" id="ARBA00030892"/>
    </source>
</evidence>
<evidence type="ECO:0000256" key="4">
    <source>
        <dbReference type="ARBA" id="ARBA00033298"/>
    </source>
</evidence>
<dbReference type="InterPro" id="IPR029068">
    <property type="entry name" value="Glyas_Bleomycin-R_OHBP_Dase"/>
</dbReference>
<sequence>MAQTLLHACIRVQDLKASKEFYMGVFDFEVSREKDFPEDKFTLSYLSVPGSDFELELTYNYDSEPYTIGNGFSHLALGVDNLEETFEKAKASGYEMTEMKSLSDNSTTYFFITDPDGYRLEVMSNK</sequence>
<dbReference type="EMBL" id="VBSP01000059">
    <property type="protein sequence ID" value="TLQ39124.1"/>
    <property type="molecule type" value="Genomic_DNA"/>
</dbReference>
<dbReference type="AlphaFoldDB" id="A0A5R9DSQ4"/>
<organism evidence="6 7">
    <name type="scientific">Ruoffia tabacinasalis</name>
    <dbReference type="NCBI Taxonomy" id="87458"/>
    <lineage>
        <taxon>Bacteria</taxon>
        <taxon>Bacillati</taxon>
        <taxon>Bacillota</taxon>
        <taxon>Bacilli</taxon>
        <taxon>Lactobacillales</taxon>
        <taxon>Aerococcaceae</taxon>
        <taxon>Ruoffia</taxon>
    </lineage>
</organism>
<dbReference type="Proteomes" id="UP000306420">
    <property type="component" value="Unassembled WGS sequence"/>
</dbReference>
<keyword evidence="6" id="KW-0456">Lyase</keyword>
<dbReference type="PROSITE" id="PS51819">
    <property type="entry name" value="VOC"/>
    <property type="match status" value="1"/>
</dbReference>
<dbReference type="Gene3D" id="3.10.180.10">
    <property type="entry name" value="2,3-Dihydroxybiphenyl 1,2-Dioxygenase, domain 1"/>
    <property type="match status" value="1"/>
</dbReference>
<evidence type="ECO:0000259" key="5">
    <source>
        <dbReference type="PROSITE" id="PS51819"/>
    </source>
</evidence>
<reference evidence="6 7" key="1">
    <citation type="submission" date="2019-05" db="EMBL/GenBank/DDBJ databases">
        <title>The metagenome of a microbial culture collection derived from dairy environment covers the genomic content of the human microbiome.</title>
        <authorList>
            <person name="Roder T."/>
            <person name="Wuthrich D."/>
            <person name="Sattari Z."/>
            <person name="Von Ah U."/>
            <person name="Bar C."/>
            <person name="Ronchi F."/>
            <person name="Macpherson A.J."/>
            <person name="Ganal-Vonarburg S.C."/>
            <person name="Bruggmann R."/>
            <person name="Vergeres G."/>
        </authorList>
    </citation>
    <scope>NUCLEOTIDE SEQUENCE [LARGE SCALE GENOMIC DNA]</scope>
    <source>
        <strain evidence="6 7">FAM 24227</strain>
    </source>
</reference>
<dbReference type="RefSeq" id="WP_138405438.1">
    <property type="nucleotide sequence ID" value="NZ_VBSP01000059.1"/>
</dbReference>
<dbReference type="PANTHER" id="PTHR46036">
    <property type="entry name" value="LACTOYLGLUTATHIONE LYASE"/>
    <property type="match status" value="1"/>
</dbReference>
<comment type="caution">
    <text evidence="6">The sequence shown here is derived from an EMBL/GenBank/DDBJ whole genome shotgun (WGS) entry which is preliminary data.</text>
</comment>
<proteinExistence type="predicted"/>
<dbReference type="PANTHER" id="PTHR46036:SF5">
    <property type="entry name" value="LACTOYLGLUTATHIONE LYASE"/>
    <property type="match status" value="1"/>
</dbReference>
<dbReference type="SUPFAM" id="SSF54593">
    <property type="entry name" value="Glyoxalase/Bleomycin resistance protein/Dihydroxybiphenyl dioxygenase"/>
    <property type="match status" value="1"/>
</dbReference>
<dbReference type="Pfam" id="PF00903">
    <property type="entry name" value="Glyoxalase"/>
    <property type="match status" value="1"/>
</dbReference>
<feature type="domain" description="VOC" evidence="5">
    <location>
        <begin position="4"/>
        <end position="125"/>
    </location>
</feature>
<evidence type="ECO:0000256" key="3">
    <source>
        <dbReference type="ARBA" id="ARBA00032460"/>
    </source>
</evidence>
<evidence type="ECO:0000313" key="7">
    <source>
        <dbReference type="Proteomes" id="UP000306420"/>
    </source>
</evidence>
<accession>A0A5R9DSQ4</accession>
<evidence type="ECO:0000256" key="1">
    <source>
        <dbReference type="ARBA" id="ARBA00030291"/>
    </source>
</evidence>